<protein>
    <submittedName>
        <fullName evidence="8">Prolipoprotein diacylglyceryl transferase</fullName>
        <ecNumber evidence="8">2.4.99.-</ecNumber>
    </submittedName>
</protein>
<keyword evidence="2" id="KW-1003">Cell membrane</keyword>
<evidence type="ECO:0000256" key="3">
    <source>
        <dbReference type="ARBA" id="ARBA00022679"/>
    </source>
</evidence>
<dbReference type="OrthoDB" id="7065897at2"/>
<accession>A0A5S9QP15</accession>
<feature type="transmembrane region" description="Helical" evidence="7">
    <location>
        <begin position="63"/>
        <end position="82"/>
    </location>
</feature>
<dbReference type="GO" id="GO:0008961">
    <property type="term" value="F:phosphatidylglycerol-prolipoprotein diacylglyceryl transferase activity"/>
    <property type="evidence" value="ECO:0007669"/>
    <property type="project" value="InterPro"/>
</dbReference>
<name>A0A5S9QP15_9GAMM</name>
<evidence type="ECO:0000256" key="5">
    <source>
        <dbReference type="ARBA" id="ARBA00022989"/>
    </source>
</evidence>
<evidence type="ECO:0000256" key="2">
    <source>
        <dbReference type="ARBA" id="ARBA00022475"/>
    </source>
</evidence>
<sequence>MQPLIPYFQTLQFKIPMPDFMPMDQIVLFGFGLLVGTGLIVGTQIAGTRAKRLGLKSSVMTEIYIWTAIGIVVGGHIGYGLFYHPQEYFANPKLFLDLTGGLSSFGGFIFCTIAILILLYKRKQPIWPYADCVTLGFSLGWFFGRMGCTVNHEHPGTPSNFFLARYCRPVEGWTWELPQWARLNPTDLRFSHCTENGSVVTSYADKVPVDYAGVVAVHDMGFYEALYALALFGVLKWLDRKPRFDGMFAMVLVFTYAPLRFFMDFLRPEAFNARYAGLTPAQWGCIVFMFAGIYGLYYLKKRGTITRNLSEPV</sequence>
<feature type="transmembrane region" description="Helical" evidence="7">
    <location>
        <begin position="20"/>
        <end position="42"/>
    </location>
</feature>
<reference evidence="8 9" key="1">
    <citation type="submission" date="2019-11" db="EMBL/GenBank/DDBJ databases">
        <authorList>
            <person name="Holert J."/>
        </authorList>
    </citation>
    <scope>NUCLEOTIDE SEQUENCE [LARGE SCALE GENOMIC DNA]</scope>
    <source>
        <strain evidence="8">BC5_2</strain>
    </source>
</reference>
<keyword evidence="6 7" id="KW-0472">Membrane</keyword>
<proteinExistence type="inferred from homology"/>
<keyword evidence="3 8" id="KW-0808">Transferase</keyword>
<dbReference type="GO" id="GO:0005886">
    <property type="term" value="C:plasma membrane"/>
    <property type="evidence" value="ECO:0007669"/>
    <property type="project" value="InterPro"/>
</dbReference>
<keyword evidence="5 7" id="KW-1133">Transmembrane helix</keyword>
<comment type="similarity">
    <text evidence="1">Belongs to the Lgt family.</text>
</comment>
<dbReference type="Proteomes" id="UP000434580">
    <property type="component" value="Unassembled WGS sequence"/>
</dbReference>
<dbReference type="PANTHER" id="PTHR30589">
    <property type="entry name" value="PROLIPOPROTEIN DIACYLGLYCERYL TRANSFERASE"/>
    <property type="match status" value="1"/>
</dbReference>
<dbReference type="EMBL" id="CACSII010000021">
    <property type="protein sequence ID" value="CAA0120887.1"/>
    <property type="molecule type" value="Genomic_DNA"/>
</dbReference>
<feature type="transmembrane region" description="Helical" evidence="7">
    <location>
        <begin position="244"/>
        <end position="261"/>
    </location>
</feature>
<evidence type="ECO:0000256" key="7">
    <source>
        <dbReference type="SAM" id="Phobius"/>
    </source>
</evidence>
<keyword evidence="8" id="KW-0449">Lipoprotein</keyword>
<evidence type="ECO:0000256" key="6">
    <source>
        <dbReference type="ARBA" id="ARBA00023136"/>
    </source>
</evidence>
<feature type="transmembrane region" description="Helical" evidence="7">
    <location>
        <begin position="281"/>
        <end position="299"/>
    </location>
</feature>
<dbReference type="AlphaFoldDB" id="A0A5S9QP15"/>
<gene>
    <name evidence="8" type="primary">lgt_2</name>
    <name evidence="8" type="ORF">DPBNPPHM_02638</name>
</gene>
<keyword evidence="8" id="KW-0328">Glycosyltransferase</keyword>
<dbReference type="Pfam" id="PF01790">
    <property type="entry name" value="LGT"/>
    <property type="match status" value="1"/>
</dbReference>
<evidence type="ECO:0000256" key="4">
    <source>
        <dbReference type="ARBA" id="ARBA00022692"/>
    </source>
</evidence>
<evidence type="ECO:0000313" key="8">
    <source>
        <dbReference type="EMBL" id="CAA0120887.1"/>
    </source>
</evidence>
<organism evidence="8 9">
    <name type="scientific">BD1-7 clade bacterium</name>
    <dbReference type="NCBI Taxonomy" id="2029982"/>
    <lineage>
        <taxon>Bacteria</taxon>
        <taxon>Pseudomonadati</taxon>
        <taxon>Pseudomonadota</taxon>
        <taxon>Gammaproteobacteria</taxon>
        <taxon>Cellvibrionales</taxon>
        <taxon>Spongiibacteraceae</taxon>
        <taxon>BD1-7 clade</taxon>
    </lineage>
</organism>
<dbReference type="EC" id="2.4.99.-" evidence="8"/>
<dbReference type="GO" id="GO:0042158">
    <property type="term" value="P:lipoprotein biosynthetic process"/>
    <property type="evidence" value="ECO:0007669"/>
    <property type="project" value="InterPro"/>
</dbReference>
<dbReference type="PANTHER" id="PTHR30589:SF0">
    <property type="entry name" value="PHOSPHATIDYLGLYCEROL--PROLIPOPROTEIN DIACYLGLYCERYL TRANSFERASE"/>
    <property type="match status" value="1"/>
</dbReference>
<feature type="transmembrane region" description="Helical" evidence="7">
    <location>
        <begin position="94"/>
        <end position="119"/>
    </location>
</feature>
<keyword evidence="4 7" id="KW-0812">Transmembrane</keyword>
<evidence type="ECO:0000256" key="1">
    <source>
        <dbReference type="ARBA" id="ARBA00007150"/>
    </source>
</evidence>
<evidence type="ECO:0000313" key="9">
    <source>
        <dbReference type="Proteomes" id="UP000434580"/>
    </source>
</evidence>
<dbReference type="InterPro" id="IPR001640">
    <property type="entry name" value="Lgt"/>
</dbReference>